<dbReference type="InterPro" id="IPR001478">
    <property type="entry name" value="PDZ"/>
</dbReference>
<dbReference type="PROSITE" id="PS50106">
    <property type="entry name" value="PDZ"/>
    <property type="match status" value="1"/>
</dbReference>
<organism evidence="7 8">
    <name type="scientific">Propioniciclava flava</name>
    <dbReference type="NCBI Taxonomy" id="2072026"/>
    <lineage>
        <taxon>Bacteria</taxon>
        <taxon>Bacillati</taxon>
        <taxon>Actinomycetota</taxon>
        <taxon>Actinomycetes</taxon>
        <taxon>Propionibacteriales</taxon>
        <taxon>Propionibacteriaceae</taxon>
        <taxon>Propioniciclava</taxon>
    </lineage>
</organism>
<dbReference type="PRINTS" id="PR00834">
    <property type="entry name" value="PROTEASES2C"/>
</dbReference>
<dbReference type="Pfam" id="PF13365">
    <property type="entry name" value="Trypsin_2"/>
    <property type="match status" value="1"/>
</dbReference>
<comment type="caution">
    <text evidence="7">The sequence shown here is derived from an EMBL/GenBank/DDBJ whole genome shotgun (WGS) entry which is preliminary data.</text>
</comment>
<dbReference type="RefSeq" id="WP_129457732.1">
    <property type="nucleotide sequence ID" value="NZ_PPCV01000002.1"/>
</dbReference>
<dbReference type="SMART" id="SM00228">
    <property type="entry name" value="PDZ"/>
    <property type="match status" value="1"/>
</dbReference>
<dbReference type="GO" id="GO:0004252">
    <property type="term" value="F:serine-type endopeptidase activity"/>
    <property type="evidence" value="ECO:0007669"/>
    <property type="project" value="InterPro"/>
</dbReference>
<keyword evidence="3" id="KW-0378">Hydrolase</keyword>
<dbReference type="InterPro" id="IPR001940">
    <property type="entry name" value="Peptidase_S1C"/>
</dbReference>
<evidence type="ECO:0000256" key="5">
    <source>
        <dbReference type="SAM" id="SignalP"/>
    </source>
</evidence>
<dbReference type="GO" id="GO:0006508">
    <property type="term" value="P:proteolysis"/>
    <property type="evidence" value="ECO:0007669"/>
    <property type="project" value="UniProtKB-KW"/>
</dbReference>
<reference evidence="7 8" key="1">
    <citation type="submission" date="2018-01" db="EMBL/GenBank/DDBJ databases">
        <title>Lactibacter flavus gen. nov., sp. nov., a novel bacterium of the family Propionibacteriaceae isolated from raw milk and dairy products.</title>
        <authorList>
            <person name="Wenning M."/>
            <person name="Breitenwieser F."/>
            <person name="Huptas C."/>
            <person name="von Neubeck M."/>
            <person name="Busse H.-J."/>
            <person name="Scherer S."/>
        </authorList>
    </citation>
    <scope>NUCLEOTIDE SEQUENCE [LARGE SCALE GENOMIC DNA]</scope>
    <source>
        <strain evidence="7 8">VG341</strain>
    </source>
</reference>
<evidence type="ECO:0000313" key="8">
    <source>
        <dbReference type="Proteomes" id="UP000290624"/>
    </source>
</evidence>
<proteinExistence type="inferred from homology"/>
<dbReference type="Proteomes" id="UP000290624">
    <property type="component" value="Unassembled WGS sequence"/>
</dbReference>
<dbReference type="InterPro" id="IPR051201">
    <property type="entry name" value="Chloro_Bact_Ser_Proteases"/>
</dbReference>
<dbReference type="PROSITE" id="PS00135">
    <property type="entry name" value="TRYPSIN_SER"/>
    <property type="match status" value="1"/>
</dbReference>
<keyword evidence="5" id="KW-0732">Signal</keyword>
<evidence type="ECO:0000256" key="2">
    <source>
        <dbReference type="ARBA" id="ARBA00022670"/>
    </source>
</evidence>
<dbReference type="InterPro" id="IPR043504">
    <property type="entry name" value="Peptidase_S1_PA_chymotrypsin"/>
</dbReference>
<feature type="signal peptide" evidence="5">
    <location>
        <begin position="1"/>
        <end position="21"/>
    </location>
</feature>
<dbReference type="InterPro" id="IPR009003">
    <property type="entry name" value="Peptidase_S1_PA"/>
</dbReference>
<evidence type="ECO:0000313" key="7">
    <source>
        <dbReference type="EMBL" id="RXW32864.1"/>
    </source>
</evidence>
<dbReference type="Pfam" id="PF00595">
    <property type="entry name" value="PDZ"/>
    <property type="match status" value="1"/>
</dbReference>
<dbReference type="Gene3D" id="2.30.42.10">
    <property type="match status" value="1"/>
</dbReference>
<feature type="region of interest" description="Disordered" evidence="4">
    <location>
        <begin position="40"/>
        <end position="78"/>
    </location>
</feature>
<dbReference type="InterPro" id="IPR033116">
    <property type="entry name" value="TRYPSIN_SER"/>
</dbReference>
<sequence length="381" mass="37539">MKTSTSLTALALAGATALALAVPTLAPRLVNQFAPAVASGHTAPWTTQGSWSGDTTTNSGDNSTSTTATTSTTNPTAQQSKGIVLITTQTTSGQAAGTGMVLTSDGQILTNYHVVNGSTAVEVEVVDTQKTYQATVVGHDATRDVALLQLKNASGLVTITPDNDHVALGQHLTAVGNASGGGELVAASGTVTGLNQQVTVNSETGGSETLTGVIETNAGAVPGDSGGPMFDPEGEVLGMTTAGSTQVTASPRNGRNTSASASTTVSYAVPISDALAVINQMRTGKDSGTVQVGPKAYLGITVADTSSLVVASVVSGGPAATAGLSVGATITAVNGVAVSSHDALSAQLATLDPGAKVAVAWRDASGTKHTSTVTLGASPIN</sequence>
<evidence type="ECO:0000256" key="3">
    <source>
        <dbReference type="ARBA" id="ARBA00022801"/>
    </source>
</evidence>
<dbReference type="EMBL" id="PPCV01000002">
    <property type="protein sequence ID" value="RXW32864.1"/>
    <property type="molecule type" value="Genomic_DNA"/>
</dbReference>
<accession>A0A4Q2EK60</accession>
<gene>
    <name evidence="7" type="ORF">C1706_02975</name>
</gene>
<dbReference type="PANTHER" id="PTHR43343:SF3">
    <property type="entry name" value="PROTEASE DO-LIKE 8, CHLOROPLASTIC"/>
    <property type="match status" value="1"/>
</dbReference>
<evidence type="ECO:0000256" key="4">
    <source>
        <dbReference type="SAM" id="MobiDB-lite"/>
    </source>
</evidence>
<dbReference type="OrthoDB" id="73775at2"/>
<feature type="compositionally biased region" description="Low complexity" evidence="4">
    <location>
        <begin position="52"/>
        <end position="78"/>
    </location>
</feature>
<evidence type="ECO:0000259" key="6">
    <source>
        <dbReference type="PROSITE" id="PS50106"/>
    </source>
</evidence>
<dbReference type="AlphaFoldDB" id="A0A4Q2EK60"/>
<comment type="similarity">
    <text evidence="1">Belongs to the peptidase S1C family.</text>
</comment>
<protein>
    <submittedName>
        <fullName evidence="7">Septum formation initiator</fullName>
    </submittedName>
</protein>
<dbReference type="SUPFAM" id="SSF50494">
    <property type="entry name" value="Trypsin-like serine proteases"/>
    <property type="match status" value="1"/>
</dbReference>
<feature type="domain" description="PDZ" evidence="6">
    <location>
        <begin position="287"/>
        <end position="340"/>
    </location>
</feature>
<keyword evidence="2" id="KW-0645">Protease</keyword>
<dbReference type="InterPro" id="IPR036034">
    <property type="entry name" value="PDZ_sf"/>
</dbReference>
<dbReference type="SUPFAM" id="SSF50156">
    <property type="entry name" value="PDZ domain-like"/>
    <property type="match status" value="1"/>
</dbReference>
<feature type="chain" id="PRO_5038873922" evidence="5">
    <location>
        <begin position="22"/>
        <end position="381"/>
    </location>
</feature>
<dbReference type="Gene3D" id="2.40.10.10">
    <property type="entry name" value="Trypsin-like serine proteases"/>
    <property type="match status" value="2"/>
</dbReference>
<dbReference type="PANTHER" id="PTHR43343">
    <property type="entry name" value="PEPTIDASE S12"/>
    <property type="match status" value="1"/>
</dbReference>
<name>A0A4Q2EK60_9ACTN</name>
<evidence type="ECO:0000256" key="1">
    <source>
        <dbReference type="ARBA" id="ARBA00010541"/>
    </source>
</evidence>
<keyword evidence="8" id="KW-1185">Reference proteome</keyword>